<feature type="transmembrane region" description="Helical" evidence="1">
    <location>
        <begin position="81"/>
        <end position="100"/>
    </location>
</feature>
<dbReference type="EMBL" id="FOCO01000029">
    <property type="protein sequence ID" value="SEN87743.1"/>
    <property type="molecule type" value="Genomic_DNA"/>
</dbReference>
<gene>
    <name evidence="2" type="ORF">SAMN05216227_102917</name>
</gene>
<evidence type="ECO:0008006" key="4">
    <source>
        <dbReference type="Google" id="ProtNLM"/>
    </source>
</evidence>
<dbReference type="Proteomes" id="UP000183002">
    <property type="component" value="Unassembled WGS sequence"/>
</dbReference>
<evidence type="ECO:0000313" key="3">
    <source>
        <dbReference type="Proteomes" id="UP000183002"/>
    </source>
</evidence>
<keyword evidence="1" id="KW-0472">Membrane</keyword>
<dbReference type="STRING" id="1077947.SAMN05216227_102917"/>
<feature type="transmembrane region" description="Helical" evidence="1">
    <location>
        <begin position="42"/>
        <end position="61"/>
    </location>
</feature>
<dbReference type="Pfam" id="PF20398">
    <property type="entry name" value="DUF6691"/>
    <property type="match status" value="1"/>
</dbReference>
<protein>
    <recommendedName>
        <fullName evidence="4">Sulphur transport domain-containing protein</fullName>
    </recommendedName>
</protein>
<dbReference type="OrthoDB" id="9790409at2"/>
<dbReference type="AlphaFoldDB" id="A0A1H8K473"/>
<sequence>MLRNLFALLAGGIFGAGLLVSGMTDTTKVQGWLDVFGAWDPTLAFVLSGAIMPMAIAWRVAARRKTSLLGTAMPGKPDPRLGANLVTGSVLFGMGWGLAGLCPGPAMASLTFGGWGGALFLIAMAAGMLAAPPIRARITQFEAA</sequence>
<organism evidence="2 3">
    <name type="scientific">Pseudorhodobacter antarcticus</name>
    <dbReference type="NCBI Taxonomy" id="1077947"/>
    <lineage>
        <taxon>Bacteria</taxon>
        <taxon>Pseudomonadati</taxon>
        <taxon>Pseudomonadota</taxon>
        <taxon>Alphaproteobacteria</taxon>
        <taxon>Rhodobacterales</taxon>
        <taxon>Paracoccaceae</taxon>
        <taxon>Pseudorhodobacter</taxon>
    </lineage>
</organism>
<name>A0A1H8K473_9RHOB</name>
<evidence type="ECO:0000256" key="1">
    <source>
        <dbReference type="SAM" id="Phobius"/>
    </source>
</evidence>
<feature type="transmembrane region" description="Helical" evidence="1">
    <location>
        <begin position="112"/>
        <end position="131"/>
    </location>
</feature>
<dbReference type="InterPro" id="IPR046513">
    <property type="entry name" value="DUF6691"/>
</dbReference>
<dbReference type="RefSeq" id="WP_050521275.1">
    <property type="nucleotide sequence ID" value="NZ_FOCO01000029.1"/>
</dbReference>
<reference evidence="2 3" key="1">
    <citation type="submission" date="2016-10" db="EMBL/GenBank/DDBJ databases">
        <authorList>
            <person name="de Groot N.N."/>
        </authorList>
    </citation>
    <scope>NUCLEOTIDE SEQUENCE [LARGE SCALE GENOMIC DNA]</scope>
    <source>
        <strain evidence="2 3">CGMCC 1.10836</strain>
    </source>
</reference>
<keyword evidence="1" id="KW-1133">Transmembrane helix</keyword>
<accession>A0A1H8K473</accession>
<keyword evidence="1" id="KW-0812">Transmembrane</keyword>
<evidence type="ECO:0000313" key="2">
    <source>
        <dbReference type="EMBL" id="SEN87743.1"/>
    </source>
</evidence>
<keyword evidence="3" id="KW-1185">Reference proteome</keyword>
<proteinExistence type="predicted"/>